<proteinExistence type="predicted"/>
<name>A0A2P1JTS8_9CAUD</name>
<protein>
    <submittedName>
        <fullName evidence="1">OCR-like antirestriction protein</fullName>
    </submittedName>
</protein>
<reference evidence="1 2" key="1">
    <citation type="submission" date="2018-02" db="EMBL/GenBank/DDBJ databases">
        <authorList>
            <person name="Zack K.M."/>
            <person name="Dedrick R.M."/>
            <person name="Ward M."/>
            <person name="Garlena R.A."/>
            <person name="Russell D.A."/>
            <person name="Pope W.H."/>
            <person name="Jacobs-Sera D."/>
            <person name="Hatfull G.F."/>
        </authorList>
    </citation>
    <scope>NUCLEOTIDE SEQUENCE [LARGE SCALE GENOMIC DNA]</scope>
</reference>
<dbReference type="Proteomes" id="UP000240673">
    <property type="component" value="Segment"/>
</dbReference>
<keyword evidence="2" id="KW-1185">Reference proteome</keyword>
<dbReference type="RefSeq" id="YP_010055939.1">
    <property type="nucleotide sequence ID" value="NC_054671.1"/>
</dbReference>
<evidence type="ECO:0000313" key="1">
    <source>
        <dbReference type="EMBL" id="AVO22556.1"/>
    </source>
</evidence>
<gene>
    <name evidence="1" type="primary">73</name>
    <name evidence="1" type="ORF">PBI_PAEDORE_73</name>
</gene>
<sequence>MTIIEEIKQYGPHQLAQKADVASPDTRTSPGAIFLTDIRDAVIEALEEEGEVTERKQGEIADSAASVMTHEKWKQFVDLCAYQEDLSEFGEPTKDGIEGVVDTALFYIAHRLVGVLVEEIGEAAETETEEV</sequence>
<dbReference type="KEGG" id="vg:64471876"/>
<organism evidence="1 2">
    <name type="scientific">Streptomyces phage Paedore</name>
    <dbReference type="NCBI Taxonomy" id="2108134"/>
    <lineage>
        <taxon>Viruses</taxon>
        <taxon>Duplodnaviria</taxon>
        <taxon>Heunggongvirae</taxon>
        <taxon>Uroviricota</taxon>
        <taxon>Caudoviricetes</taxon>
        <taxon>Arquatrovirinae</taxon>
        <taxon>Arequatrovirus</taxon>
        <taxon>Arequatrovirus paedore</taxon>
    </lineage>
</organism>
<dbReference type="GeneID" id="64471876"/>
<dbReference type="EMBL" id="MH001460">
    <property type="protein sequence ID" value="AVO22556.1"/>
    <property type="molecule type" value="Genomic_DNA"/>
</dbReference>
<evidence type="ECO:0000313" key="2">
    <source>
        <dbReference type="Proteomes" id="UP000240673"/>
    </source>
</evidence>
<accession>A0A2P1JTS8</accession>